<name>A0A0C2VGY7_9BACL</name>
<sequence length="185" mass="20527">MTETGKSREALIIVDMSYDFVADEGALTVGKPAQEIVPYIKDLASAFLEEGNVVVVAMDAHQPDDPHFQQWPPHNIVGTEGQKLYGELSDWYQANAENETLLYVPKTNYNAFFKTDLAETLKQLEVEKVHVTGVCTDICDFLTVAGADAEGFKTAIHKRGAATFTDLGETMIQHMKVCFHTEIID</sequence>
<dbReference type="GO" id="GO:0016787">
    <property type="term" value="F:hydrolase activity"/>
    <property type="evidence" value="ECO:0007669"/>
    <property type="project" value="UniProtKB-KW"/>
</dbReference>
<dbReference type="PANTHER" id="PTHR43540">
    <property type="entry name" value="PEROXYUREIDOACRYLATE/UREIDOACRYLATE AMIDOHYDROLASE-RELATED"/>
    <property type="match status" value="1"/>
</dbReference>
<comment type="similarity">
    <text evidence="1">Belongs to the isochorismatase family.</text>
</comment>
<keyword evidence="2 4" id="KW-0378">Hydrolase</keyword>
<dbReference type="AlphaFoldDB" id="A0A0C2VGY7"/>
<dbReference type="Proteomes" id="UP000031972">
    <property type="component" value="Unassembled WGS sequence"/>
</dbReference>
<keyword evidence="5" id="KW-1185">Reference proteome</keyword>
<comment type="caution">
    <text evidence="4">The sequence shown here is derived from an EMBL/GenBank/DDBJ whole genome shotgun (WGS) entry which is preliminary data.</text>
</comment>
<evidence type="ECO:0000256" key="1">
    <source>
        <dbReference type="ARBA" id="ARBA00006336"/>
    </source>
</evidence>
<gene>
    <name evidence="4" type="ORF">KR50_36760</name>
</gene>
<dbReference type="RefSeq" id="WP_041061676.1">
    <property type="nucleotide sequence ID" value="NZ_JXRR01000022.1"/>
</dbReference>
<dbReference type="InterPro" id="IPR000868">
    <property type="entry name" value="Isochorismatase-like_dom"/>
</dbReference>
<dbReference type="PANTHER" id="PTHR43540:SF10">
    <property type="entry name" value="ISOCHORISMATASE"/>
    <property type="match status" value="1"/>
</dbReference>
<dbReference type="SUPFAM" id="SSF52499">
    <property type="entry name" value="Isochorismatase-like hydrolases"/>
    <property type="match status" value="1"/>
</dbReference>
<dbReference type="InterPro" id="IPR036380">
    <property type="entry name" value="Isochorismatase-like_sf"/>
</dbReference>
<protein>
    <submittedName>
        <fullName evidence="4">Isochorismatase hydrolase</fullName>
    </submittedName>
</protein>
<evidence type="ECO:0000259" key="3">
    <source>
        <dbReference type="Pfam" id="PF00857"/>
    </source>
</evidence>
<dbReference type="PATRIC" id="fig|220754.4.peg.3687"/>
<accession>A0A0C2VGY7</accession>
<dbReference type="CDD" id="cd00431">
    <property type="entry name" value="cysteine_hydrolases"/>
    <property type="match status" value="1"/>
</dbReference>
<proteinExistence type="inferred from homology"/>
<dbReference type="InterPro" id="IPR050272">
    <property type="entry name" value="Isochorismatase-like_hydrls"/>
</dbReference>
<evidence type="ECO:0000256" key="2">
    <source>
        <dbReference type="ARBA" id="ARBA00022801"/>
    </source>
</evidence>
<evidence type="ECO:0000313" key="4">
    <source>
        <dbReference type="EMBL" id="KIL43273.1"/>
    </source>
</evidence>
<reference evidence="4 5" key="1">
    <citation type="submission" date="2015-01" db="EMBL/GenBank/DDBJ databases">
        <title>Jeotgalibacillus campisalis genome sequencing.</title>
        <authorList>
            <person name="Goh K.M."/>
            <person name="Chan K.-G."/>
            <person name="Yaakop A.S."/>
            <person name="Ee R."/>
            <person name="Gan H.M."/>
            <person name="Chan C.S."/>
        </authorList>
    </citation>
    <scope>NUCLEOTIDE SEQUENCE [LARGE SCALE GENOMIC DNA]</scope>
    <source>
        <strain evidence="4 5">SF-57</strain>
    </source>
</reference>
<dbReference type="EMBL" id="JXRR01000022">
    <property type="protein sequence ID" value="KIL43273.1"/>
    <property type="molecule type" value="Genomic_DNA"/>
</dbReference>
<dbReference type="Pfam" id="PF00857">
    <property type="entry name" value="Isochorismatase"/>
    <property type="match status" value="1"/>
</dbReference>
<feature type="domain" description="Isochorismatase-like" evidence="3">
    <location>
        <begin position="10"/>
        <end position="177"/>
    </location>
</feature>
<dbReference type="Gene3D" id="3.40.50.850">
    <property type="entry name" value="Isochorismatase-like"/>
    <property type="match status" value="1"/>
</dbReference>
<organism evidence="4 5">
    <name type="scientific">Jeotgalibacillus campisalis</name>
    <dbReference type="NCBI Taxonomy" id="220754"/>
    <lineage>
        <taxon>Bacteria</taxon>
        <taxon>Bacillati</taxon>
        <taxon>Bacillota</taxon>
        <taxon>Bacilli</taxon>
        <taxon>Bacillales</taxon>
        <taxon>Caryophanaceae</taxon>
        <taxon>Jeotgalibacillus</taxon>
    </lineage>
</organism>
<evidence type="ECO:0000313" key="5">
    <source>
        <dbReference type="Proteomes" id="UP000031972"/>
    </source>
</evidence>